<gene>
    <name evidence="2" type="ORF">D356_00788</name>
</gene>
<protein>
    <recommendedName>
        <fullName evidence="4">Lipoprotein</fullName>
    </recommendedName>
</protein>
<evidence type="ECO:0000313" key="2">
    <source>
        <dbReference type="EMBL" id="EPI14298.1"/>
    </source>
</evidence>
<accession>A0AB73ABB6</accession>
<dbReference type="Proteomes" id="UP000014622">
    <property type="component" value="Unassembled WGS sequence"/>
</dbReference>
<dbReference type="EMBL" id="ATIT01000063">
    <property type="protein sequence ID" value="EPI14298.1"/>
    <property type="molecule type" value="Genomic_DNA"/>
</dbReference>
<organism evidence="2 3">
    <name type="scientific">Enterococcus faecium SD2A-2</name>
    <dbReference type="NCBI Taxonomy" id="1244154"/>
    <lineage>
        <taxon>Bacteria</taxon>
        <taxon>Bacillati</taxon>
        <taxon>Bacillota</taxon>
        <taxon>Bacilli</taxon>
        <taxon>Lactobacillales</taxon>
        <taxon>Enterococcaceae</taxon>
        <taxon>Enterococcus</taxon>
    </lineage>
</organism>
<feature type="compositionally biased region" description="Polar residues" evidence="1">
    <location>
        <begin position="144"/>
        <end position="157"/>
    </location>
</feature>
<name>A0AB73ABB6_ENTFC</name>
<proteinExistence type="predicted"/>
<dbReference type="AlphaFoldDB" id="A0AB73ABB6"/>
<evidence type="ECO:0008006" key="4">
    <source>
        <dbReference type="Google" id="ProtNLM"/>
    </source>
</evidence>
<comment type="caution">
    <text evidence="2">The sequence shown here is derived from an EMBL/GenBank/DDBJ whole genome shotgun (WGS) entry which is preliminary data.</text>
</comment>
<feature type="region of interest" description="Disordered" evidence="1">
    <location>
        <begin position="137"/>
        <end position="157"/>
    </location>
</feature>
<reference evidence="2 3" key="1">
    <citation type="submission" date="2013-06" db="EMBL/GenBank/DDBJ databases">
        <authorList>
            <person name="Weinstock G."/>
            <person name="Sodergren E."/>
            <person name="Lobos E.A."/>
            <person name="Fulton L."/>
            <person name="Fulton R."/>
            <person name="Courtney L."/>
            <person name="Fronick C."/>
            <person name="O'Laughlin M."/>
            <person name="Godfrey J."/>
            <person name="Wilson R.M."/>
            <person name="Miner T."/>
            <person name="Farmer C."/>
            <person name="Delehaunty K."/>
            <person name="Cordes M."/>
            <person name="Minx P."/>
            <person name="Tomlinson C."/>
            <person name="Chen J."/>
            <person name="Wollam A."/>
            <person name="Pepin K.H."/>
            <person name="Bhonagiri V."/>
            <person name="Zhang X."/>
            <person name="Warren W."/>
            <person name="Mitreva M."/>
            <person name="Mardis E.R."/>
            <person name="Wilson R.K."/>
        </authorList>
    </citation>
    <scope>NUCLEOTIDE SEQUENCE [LARGE SCALE GENOMIC DNA]</scope>
    <source>
        <strain evidence="2 3">SD2A-2</strain>
    </source>
</reference>
<sequence length="157" mass="17999">MNKMKKLIIVVTSLIAMIVILVGCSNEKNKQTNQDNGVLKSGTMWKEEVGGLVYNLKIIDETTWEYSESVWHPDPVQITVKRQKDYKGLERYKIVDSAGVREFINKSDSLFIVVPYEKNGVKKIIFLGSSKDEKRTKEKLIHDGSQSNKYKLQKTSE</sequence>
<evidence type="ECO:0000256" key="1">
    <source>
        <dbReference type="SAM" id="MobiDB-lite"/>
    </source>
</evidence>
<dbReference type="PROSITE" id="PS51257">
    <property type="entry name" value="PROKAR_LIPOPROTEIN"/>
    <property type="match status" value="1"/>
</dbReference>
<evidence type="ECO:0000313" key="3">
    <source>
        <dbReference type="Proteomes" id="UP000014622"/>
    </source>
</evidence>